<dbReference type="RefSeq" id="WP_192016188.1">
    <property type="nucleotide sequence ID" value="NZ_JACYTP010000007.1"/>
</dbReference>
<dbReference type="Pfam" id="PF04954">
    <property type="entry name" value="SIP"/>
    <property type="match status" value="1"/>
</dbReference>
<dbReference type="PANTHER" id="PTHR30157:SF0">
    <property type="entry name" value="NADPH-DEPENDENT FERRIC-CHELATE REDUCTASE"/>
    <property type="match status" value="1"/>
</dbReference>
<reference evidence="3 4" key="1">
    <citation type="submission" date="2020-09" db="EMBL/GenBank/DDBJ databases">
        <title>Photobacterium sp. CAU 1568 isolated from sand of Sido Beach.</title>
        <authorList>
            <person name="Kim W."/>
        </authorList>
    </citation>
    <scope>NUCLEOTIDE SEQUENCE [LARGE SCALE GENOMIC DNA]</scope>
    <source>
        <strain evidence="3 4">CAU 1568</strain>
    </source>
</reference>
<sequence>MQKRLQPKSFTVQQAFDISPNMRRVILTGEDIRHLPADSAGQYVKLLFTPAGSTDLSTLSEGQKPVLRTFTISEFDAKQGTLALDFVKHHHKDKSQRKDEHQHKGEITPEQGGYACHWAMHTQPGEQISLGGPNTIQGLADDSDWVLIIGDMTALPSIQLKTARLAADSQGYVVLALSSEQDLPALQLPSGVELITVVDGERSGTALAEKVTQLRWPDGKPAIWCACEFSTMRAIRQHISQQDQFDRKTCYISSYWKHGVTEDGHKVIKREDQDSYHGEA</sequence>
<dbReference type="InterPro" id="IPR017938">
    <property type="entry name" value="Riboflavin_synthase-like_b-brl"/>
</dbReference>
<feature type="domain" description="FAD-binding FR-type" evidence="2">
    <location>
        <begin position="5"/>
        <end position="140"/>
    </location>
</feature>
<comment type="caution">
    <text evidence="3">The sequence shown here is derived from an EMBL/GenBank/DDBJ whole genome shotgun (WGS) entry which is preliminary data.</text>
</comment>
<evidence type="ECO:0000259" key="2">
    <source>
        <dbReference type="PROSITE" id="PS51384"/>
    </source>
</evidence>
<dbReference type="PANTHER" id="PTHR30157">
    <property type="entry name" value="FERRIC REDUCTASE, NADPH-DEPENDENT"/>
    <property type="match status" value="1"/>
</dbReference>
<gene>
    <name evidence="3" type="ORF">IFO68_12545</name>
</gene>
<comment type="similarity">
    <text evidence="1">Belongs to the SIP oxidoreductase family.</text>
</comment>
<evidence type="ECO:0000313" key="4">
    <source>
        <dbReference type="Proteomes" id="UP000649768"/>
    </source>
</evidence>
<protein>
    <submittedName>
        <fullName evidence="3">Siderophore-interacting protein</fullName>
    </submittedName>
</protein>
<dbReference type="CDD" id="cd06193">
    <property type="entry name" value="siderophore_interacting"/>
    <property type="match status" value="1"/>
</dbReference>
<accession>A0ABR9BPW0</accession>
<dbReference type="Proteomes" id="UP000649768">
    <property type="component" value="Unassembled WGS sequence"/>
</dbReference>
<dbReference type="InterPro" id="IPR039261">
    <property type="entry name" value="FNR_nucleotide-bd"/>
</dbReference>
<evidence type="ECO:0000313" key="3">
    <source>
        <dbReference type="EMBL" id="MBD8513501.1"/>
    </source>
</evidence>
<proteinExistence type="inferred from homology"/>
<dbReference type="InterPro" id="IPR039374">
    <property type="entry name" value="SIP_fam"/>
</dbReference>
<dbReference type="Pfam" id="PF08021">
    <property type="entry name" value="FAD_binding_9"/>
    <property type="match status" value="1"/>
</dbReference>
<dbReference type="InterPro" id="IPR017927">
    <property type="entry name" value="FAD-bd_FR_type"/>
</dbReference>
<keyword evidence="4" id="KW-1185">Reference proteome</keyword>
<dbReference type="Gene3D" id="2.40.30.10">
    <property type="entry name" value="Translation factors"/>
    <property type="match status" value="1"/>
</dbReference>
<evidence type="ECO:0000256" key="1">
    <source>
        <dbReference type="ARBA" id="ARBA00035644"/>
    </source>
</evidence>
<name>A0ABR9BPW0_9GAMM</name>
<dbReference type="InterPro" id="IPR013113">
    <property type="entry name" value="SIP_FAD-bd"/>
</dbReference>
<dbReference type="SUPFAM" id="SSF63380">
    <property type="entry name" value="Riboflavin synthase domain-like"/>
    <property type="match status" value="1"/>
</dbReference>
<dbReference type="Gene3D" id="3.40.50.80">
    <property type="entry name" value="Nucleotide-binding domain of ferredoxin-NADP reductase (FNR) module"/>
    <property type="match status" value="1"/>
</dbReference>
<dbReference type="InterPro" id="IPR007037">
    <property type="entry name" value="SIP_rossman_dom"/>
</dbReference>
<organism evidence="3 4">
    <name type="scientific">Photobacterium arenosum</name>
    <dbReference type="NCBI Taxonomy" id="2774143"/>
    <lineage>
        <taxon>Bacteria</taxon>
        <taxon>Pseudomonadati</taxon>
        <taxon>Pseudomonadota</taxon>
        <taxon>Gammaproteobacteria</taxon>
        <taxon>Vibrionales</taxon>
        <taxon>Vibrionaceae</taxon>
        <taxon>Photobacterium</taxon>
    </lineage>
</organism>
<dbReference type="EMBL" id="JACYTP010000007">
    <property type="protein sequence ID" value="MBD8513501.1"/>
    <property type="molecule type" value="Genomic_DNA"/>
</dbReference>
<dbReference type="PROSITE" id="PS51384">
    <property type="entry name" value="FAD_FR"/>
    <property type="match status" value="1"/>
</dbReference>